<evidence type="ECO:0000256" key="5">
    <source>
        <dbReference type="ARBA" id="ARBA00022679"/>
    </source>
</evidence>
<dbReference type="FunFam" id="3.40.1190.20:FF:000003">
    <property type="entry name" value="Phosphomethylpyrimidine kinase ThiD"/>
    <property type="match status" value="1"/>
</dbReference>
<evidence type="ECO:0000256" key="9">
    <source>
        <dbReference type="ARBA" id="ARBA00022977"/>
    </source>
</evidence>
<dbReference type="OrthoDB" id="34166at2"/>
<dbReference type="GO" id="GO:0009228">
    <property type="term" value="P:thiamine biosynthetic process"/>
    <property type="evidence" value="ECO:0007669"/>
    <property type="project" value="UniProtKB-KW"/>
</dbReference>
<keyword evidence="8" id="KW-0067">ATP-binding</keyword>
<dbReference type="RefSeq" id="WP_141790638.1">
    <property type="nucleotide sequence ID" value="NZ_BAAAKX010000008.1"/>
</dbReference>
<comment type="caution">
    <text evidence="11">The sequence shown here is derived from an EMBL/GenBank/DDBJ whole genome shotgun (WGS) entry which is preliminary data.</text>
</comment>
<accession>A0A542Z7Y9</accession>
<dbReference type="SUPFAM" id="SSF53613">
    <property type="entry name" value="Ribokinase-like"/>
    <property type="match status" value="1"/>
</dbReference>
<name>A0A542Z7Y9_9MICO</name>
<protein>
    <submittedName>
        <fullName evidence="11">Hydroxymethylpyrimidine kinase /phosphomethylpyrimidine kinase</fullName>
    </submittedName>
</protein>
<evidence type="ECO:0000256" key="4">
    <source>
        <dbReference type="ARBA" id="ARBA00004769"/>
    </source>
</evidence>
<keyword evidence="6" id="KW-0547">Nucleotide-binding</keyword>
<dbReference type="UniPathway" id="UPA00060">
    <property type="reaction ID" value="UER00138"/>
</dbReference>
<proteinExistence type="predicted"/>
<dbReference type="GO" id="GO:0005829">
    <property type="term" value="C:cytosol"/>
    <property type="evidence" value="ECO:0007669"/>
    <property type="project" value="TreeGrafter"/>
</dbReference>
<dbReference type="GO" id="GO:0008972">
    <property type="term" value="F:phosphomethylpyrimidine kinase activity"/>
    <property type="evidence" value="ECO:0007669"/>
    <property type="project" value="UniProtKB-EC"/>
</dbReference>
<dbReference type="GO" id="GO:0008902">
    <property type="term" value="F:hydroxymethylpyrimidine kinase activity"/>
    <property type="evidence" value="ECO:0007669"/>
    <property type="project" value="UniProtKB-EC"/>
</dbReference>
<evidence type="ECO:0000256" key="7">
    <source>
        <dbReference type="ARBA" id="ARBA00022777"/>
    </source>
</evidence>
<dbReference type="GO" id="GO:0005524">
    <property type="term" value="F:ATP binding"/>
    <property type="evidence" value="ECO:0007669"/>
    <property type="project" value="UniProtKB-KW"/>
</dbReference>
<dbReference type="Gene3D" id="3.40.1190.20">
    <property type="match status" value="1"/>
</dbReference>
<dbReference type="GO" id="GO:0009229">
    <property type="term" value="P:thiamine diphosphate biosynthetic process"/>
    <property type="evidence" value="ECO:0007669"/>
    <property type="project" value="UniProtKB-UniPathway"/>
</dbReference>
<keyword evidence="12" id="KW-1185">Reference proteome</keyword>
<evidence type="ECO:0000256" key="1">
    <source>
        <dbReference type="ARBA" id="ARBA00000151"/>
    </source>
</evidence>
<reference evidence="11 12" key="1">
    <citation type="submission" date="2019-06" db="EMBL/GenBank/DDBJ databases">
        <title>Sequencing the genomes of 1000 actinobacteria strains.</title>
        <authorList>
            <person name="Klenk H.-P."/>
        </authorList>
    </citation>
    <scope>NUCLEOTIDE SEQUENCE [LARGE SCALE GENOMIC DNA]</scope>
    <source>
        <strain evidence="11 12">DSM 18082</strain>
    </source>
</reference>
<dbReference type="EMBL" id="VFOQ01000003">
    <property type="protein sequence ID" value="TQL56441.1"/>
    <property type="molecule type" value="Genomic_DNA"/>
</dbReference>
<gene>
    <name evidence="11" type="ORF">FB474_4058</name>
</gene>
<comment type="catalytic activity">
    <reaction evidence="1">
        <text>4-amino-5-hydroxymethyl-2-methylpyrimidine + ATP = 4-amino-2-methyl-5-(phosphooxymethyl)pyrimidine + ADP + H(+)</text>
        <dbReference type="Rhea" id="RHEA:23096"/>
        <dbReference type="ChEBI" id="CHEBI:15378"/>
        <dbReference type="ChEBI" id="CHEBI:16892"/>
        <dbReference type="ChEBI" id="CHEBI:30616"/>
        <dbReference type="ChEBI" id="CHEBI:58354"/>
        <dbReference type="ChEBI" id="CHEBI:456216"/>
        <dbReference type="EC" id="2.7.1.49"/>
    </reaction>
</comment>
<evidence type="ECO:0000256" key="3">
    <source>
        <dbReference type="ARBA" id="ARBA00003848"/>
    </source>
</evidence>
<comment type="function">
    <text evidence="3">Catalyzes the phosphorylation of hydroxymethylpyrimidine phosphate (HMP-P) to HMP-PP, and of HMP to HMP-P.</text>
</comment>
<evidence type="ECO:0000256" key="8">
    <source>
        <dbReference type="ARBA" id="ARBA00022840"/>
    </source>
</evidence>
<dbReference type="Proteomes" id="UP000319514">
    <property type="component" value="Unassembled WGS sequence"/>
</dbReference>
<comment type="pathway">
    <text evidence="4">Cofactor biosynthesis; thiamine diphosphate biosynthesis; 4-amino-2-methyl-5-diphosphomethylpyrimidine from 5-amino-1-(5-phospho-D-ribosyl)imidazole: step 3/3.</text>
</comment>
<keyword evidence="9" id="KW-0784">Thiamine biosynthesis</keyword>
<comment type="catalytic activity">
    <reaction evidence="2">
        <text>4-amino-2-methyl-5-(phosphooxymethyl)pyrimidine + ATP = 4-amino-2-methyl-5-(diphosphooxymethyl)pyrimidine + ADP</text>
        <dbReference type="Rhea" id="RHEA:19893"/>
        <dbReference type="ChEBI" id="CHEBI:30616"/>
        <dbReference type="ChEBI" id="CHEBI:57841"/>
        <dbReference type="ChEBI" id="CHEBI:58354"/>
        <dbReference type="ChEBI" id="CHEBI:456216"/>
        <dbReference type="EC" id="2.7.4.7"/>
    </reaction>
</comment>
<dbReference type="InterPro" id="IPR013749">
    <property type="entry name" value="PM/HMP-P_kinase-1"/>
</dbReference>
<evidence type="ECO:0000259" key="10">
    <source>
        <dbReference type="Pfam" id="PF08543"/>
    </source>
</evidence>
<organism evidence="11 12">
    <name type="scientific">Oryzihumus leptocrescens</name>
    <dbReference type="NCBI Taxonomy" id="297536"/>
    <lineage>
        <taxon>Bacteria</taxon>
        <taxon>Bacillati</taxon>
        <taxon>Actinomycetota</taxon>
        <taxon>Actinomycetes</taxon>
        <taxon>Micrococcales</taxon>
        <taxon>Intrasporangiaceae</taxon>
        <taxon>Oryzihumus</taxon>
    </lineage>
</organism>
<feature type="domain" description="Pyridoxamine kinase/Phosphomethylpyrimidine kinase" evidence="10">
    <location>
        <begin position="14"/>
        <end position="261"/>
    </location>
</feature>
<keyword evidence="7 11" id="KW-0418">Kinase</keyword>
<dbReference type="AlphaFoldDB" id="A0A542Z7Y9"/>
<keyword evidence="5" id="KW-0808">Transferase</keyword>
<evidence type="ECO:0000256" key="6">
    <source>
        <dbReference type="ARBA" id="ARBA00022741"/>
    </source>
</evidence>
<sequence>MTRPPVALTIAGSDPSGGAGVQADLKTFSALGAYGTAVLTALTAQSTTGVTGVHVVPTAFVTEQLETLVADVRVDAVKIGMLATAELAGAVADFLRAHPCPVVVLDPVMVATSGDRLLADDAVEALRALLPLASVVTPNLPEAAGLLGVAEAADEAEMLDQAQALRALGAPRVLLKGGHRAGSGSASDVLAGPEGATWLRAPWVSTTNTHGTGCSLSSALAALRPQRETWVDTARDAKDWLTGALAAADTLEVGHGHGPVHHFHRLWDR</sequence>
<dbReference type="InterPro" id="IPR029056">
    <property type="entry name" value="Ribokinase-like"/>
</dbReference>
<dbReference type="Pfam" id="PF08543">
    <property type="entry name" value="Phos_pyr_kin"/>
    <property type="match status" value="1"/>
</dbReference>
<dbReference type="PANTHER" id="PTHR20858">
    <property type="entry name" value="PHOSPHOMETHYLPYRIMIDINE KINASE"/>
    <property type="match status" value="1"/>
</dbReference>
<dbReference type="PANTHER" id="PTHR20858:SF17">
    <property type="entry name" value="HYDROXYMETHYLPYRIMIDINE_PHOSPHOMETHYLPYRIMIDINE KINASE THI20-RELATED"/>
    <property type="match status" value="1"/>
</dbReference>
<dbReference type="CDD" id="cd01169">
    <property type="entry name" value="HMPP_kinase"/>
    <property type="match status" value="1"/>
</dbReference>
<evidence type="ECO:0000256" key="2">
    <source>
        <dbReference type="ARBA" id="ARBA00000565"/>
    </source>
</evidence>
<evidence type="ECO:0000313" key="11">
    <source>
        <dbReference type="EMBL" id="TQL56441.1"/>
    </source>
</evidence>
<dbReference type="InterPro" id="IPR004399">
    <property type="entry name" value="HMP/HMP-P_kinase_dom"/>
</dbReference>
<dbReference type="NCBIfam" id="TIGR00097">
    <property type="entry name" value="HMP-P_kinase"/>
    <property type="match status" value="1"/>
</dbReference>
<evidence type="ECO:0000313" key="12">
    <source>
        <dbReference type="Proteomes" id="UP000319514"/>
    </source>
</evidence>